<sequence length="79" mass="9110">MCKKKILISKMKEKKKAEQYSASVPVICALELFLWPPLLSSLDTHTRYTNSTAYPSSFSNPKLHFSFLYQLNLLVNRTV</sequence>
<reference evidence="2 3" key="1">
    <citation type="submission" date="2019-09" db="EMBL/GenBank/DDBJ databases">
        <authorList>
            <person name="Ou C."/>
        </authorList>
    </citation>
    <scope>NUCLEOTIDE SEQUENCE [LARGE SCALE GENOMIC DNA]</scope>
    <source>
        <strain evidence="2">S2</strain>
        <tissue evidence="2">Leaf</tissue>
    </source>
</reference>
<accession>A0A5N5GVY0</accession>
<comment type="caution">
    <text evidence="2">The sequence shown here is derived from an EMBL/GenBank/DDBJ whole genome shotgun (WGS) entry which is preliminary data.</text>
</comment>
<feature type="transmembrane region" description="Helical" evidence="1">
    <location>
        <begin position="20"/>
        <end position="38"/>
    </location>
</feature>
<protein>
    <submittedName>
        <fullName evidence="2">Uncharacterized protein</fullName>
    </submittedName>
</protein>
<proteinExistence type="predicted"/>
<reference evidence="2 3" key="2">
    <citation type="submission" date="2019-11" db="EMBL/GenBank/DDBJ databases">
        <title>A de novo genome assembly of a pear dwarfing rootstock.</title>
        <authorList>
            <person name="Wang F."/>
            <person name="Wang J."/>
            <person name="Li S."/>
            <person name="Zhang Y."/>
            <person name="Fang M."/>
            <person name="Ma L."/>
            <person name="Zhao Y."/>
            <person name="Jiang S."/>
        </authorList>
    </citation>
    <scope>NUCLEOTIDE SEQUENCE [LARGE SCALE GENOMIC DNA]</scope>
    <source>
        <strain evidence="2">S2</strain>
        <tissue evidence="2">Leaf</tissue>
    </source>
</reference>
<keyword evidence="3" id="KW-1185">Reference proteome</keyword>
<keyword evidence="1" id="KW-1133">Transmembrane helix</keyword>
<dbReference type="AlphaFoldDB" id="A0A5N5GVY0"/>
<evidence type="ECO:0000313" key="3">
    <source>
        <dbReference type="Proteomes" id="UP000327157"/>
    </source>
</evidence>
<evidence type="ECO:0000313" key="2">
    <source>
        <dbReference type="EMBL" id="KAB2619766.1"/>
    </source>
</evidence>
<keyword evidence="1" id="KW-0472">Membrane</keyword>
<organism evidence="2 3">
    <name type="scientific">Pyrus ussuriensis x Pyrus communis</name>
    <dbReference type="NCBI Taxonomy" id="2448454"/>
    <lineage>
        <taxon>Eukaryota</taxon>
        <taxon>Viridiplantae</taxon>
        <taxon>Streptophyta</taxon>
        <taxon>Embryophyta</taxon>
        <taxon>Tracheophyta</taxon>
        <taxon>Spermatophyta</taxon>
        <taxon>Magnoliopsida</taxon>
        <taxon>eudicotyledons</taxon>
        <taxon>Gunneridae</taxon>
        <taxon>Pentapetalae</taxon>
        <taxon>rosids</taxon>
        <taxon>fabids</taxon>
        <taxon>Rosales</taxon>
        <taxon>Rosaceae</taxon>
        <taxon>Amygdaloideae</taxon>
        <taxon>Maleae</taxon>
        <taxon>Pyrus</taxon>
    </lineage>
</organism>
<gene>
    <name evidence="2" type="ORF">D8674_041737</name>
</gene>
<evidence type="ECO:0000256" key="1">
    <source>
        <dbReference type="SAM" id="Phobius"/>
    </source>
</evidence>
<keyword evidence="1" id="KW-0812">Transmembrane</keyword>
<dbReference type="EMBL" id="SMOL01000389">
    <property type="protein sequence ID" value="KAB2619766.1"/>
    <property type="molecule type" value="Genomic_DNA"/>
</dbReference>
<name>A0A5N5GVY0_9ROSA</name>
<dbReference type="Proteomes" id="UP000327157">
    <property type="component" value="Unassembled WGS sequence"/>
</dbReference>